<evidence type="ECO:0000313" key="2">
    <source>
        <dbReference type="Proteomes" id="UP000095282"/>
    </source>
</evidence>
<proteinExistence type="predicted"/>
<feature type="compositionally biased region" description="Acidic residues" evidence="1">
    <location>
        <begin position="26"/>
        <end position="45"/>
    </location>
</feature>
<dbReference type="WBParaSite" id="Csp11.Scaffold630.g18412.t1">
    <property type="protein sequence ID" value="Csp11.Scaffold630.g18412.t1"/>
    <property type="gene ID" value="Csp11.Scaffold630.g18412"/>
</dbReference>
<dbReference type="Proteomes" id="UP000095282">
    <property type="component" value="Unplaced"/>
</dbReference>
<evidence type="ECO:0000256" key="1">
    <source>
        <dbReference type="SAM" id="MobiDB-lite"/>
    </source>
</evidence>
<keyword evidence="2" id="KW-1185">Reference proteome</keyword>
<protein>
    <submittedName>
        <fullName evidence="3">EFTUD2 domain-containing protein</fullName>
    </submittedName>
</protein>
<reference evidence="3" key="1">
    <citation type="submission" date="2016-11" db="UniProtKB">
        <authorList>
            <consortium name="WormBaseParasite"/>
        </authorList>
    </citation>
    <scope>IDENTIFICATION</scope>
</reference>
<sequence>MGNISFSDVQYDVLVQESLDSGRDMTDDEVEDDDYEYEDEGEIEGIVDPPPQPVQNNEENEQNVEH</sequence>
<organism evidence="2 3">
    <name type="scientific">Caenorhabditis tropicalis</name>
    <dbReference type="NCBI Taxonomy" id="1561998"/>
    <lineage>
        <taxon>Eukaryota</taxon>
        <taxon>Metazoa</taxon>
        <taxon>Ecdysozoa</taxon>
        <taxon>Nematoda</taxon>
        <taxon>Chromadorea</taxon>
        <taxon>Rhabditida</taxon>
        <taxon>Rhabditina</taxon>
        <taxon>Rhabditomorpha</taxon>
        <taxon>Rhabditoidea</taxon>
        <taxon>Rhabditidae</taxon>
        <taxon>Peloderinae</taxon>
        <taxon>Caenorhabditis</taxon>
    </lineage>
</organism>
<feature type="region of interest" description="Disordered" evidence="1">
    <location>
        <begin position="17"/>
        <end position="66"/>
    </location>
</feature>
<accession>A0A1I7UQS5</accession>
<evidence type="ECO:0000313" key="3">
    <source>
        <dbReference type="WBParaSite" id="Csp11.Scaffold630.g18412.t1"/>
    </source>
</evidence>
<dbReference type="AlphaFoldDB" id="A0A1I7UQS5"/>
<name>A0A1I7UQS5_9PELO</name>